<dbReference type="PANTHER" id="PTHR36927">
    <property type="entry name" value="BLR4337 PROTEIN"/>
    <property type="match status" value="1"/>
</dbReference>
<dbReference type="GO" id="GO:0016747">
    <property type="term" value="F:acyltransferase activity, transferring groups other than amino-acyl groups"/>
    <property type="evidence" value="ECO:0007669"/>
    <property type="project" value="InterPro"/>
</dbReference>
<dbReference type="PANTHER" id="PTHR36927:SF4">
    <property type="entry name" value="BLR5718 PROTEIN"/>
    <property type="match status" value="1"/>
</dbReference>
<accession>A0A0A3Y2L9</accession>
<comment type="caution">
    <text evidence="3">The sequence shown here is derived from an EMBL/GenBank/DDBJ whole genome shotgun (WGS) entry which is preliminary data.</text>
</comment>
<dbReference type="Proteomes" id="UP000030377">
    <property type="component" value="Unassembled WGS sequence"/>
</dbReference>
<feature type="transmembrane region" description="Helical" evidence="1">
    <location>
        <begin position="115"/>
        <end position="133"/>
    </location>
</feature>
<reference evidence="3 4" key="1">
    <citation type="submission" date="2014-09" db="EMBL/GenBank/DDBJ databases">
        <title>Draft genome of Bradyrhizobium japonicum Is-34.</title>
        <authorList>
            <person name="Tsurumaru H."/>
            <person name="Yamakawa T."/>
            <person name="Hashimoto S."/>
            <person name="Okizaki K."/>
            <person name="Kanesaki Y."/>
            <person name="Yoshikawa H."/>
            <person name="Yajima S."/>
        </authorList>
    </citation>
    <scope>NUCLEOTIDE SEQUENCE [LARGE SCALE GENOMIC DNA]</scope>
    <source>
        <strain evidence="3 4">Is-34</strain>
    </source>
</reference>
<feature type="transmembrane region" description="Helical" evidence="1">
    <location>
        <begin position="253"/>
        <end position="275"/>
    </location>
</feature>
<evidence type="ECO:0000256" key="1">
    <source>
        <dbReference type="SAM" id="Phobius"/>
    </source>
</evidence>
<evidence type="ECO:0000313" key="4">
    <source>
        <dbReference type="Proteomes" id="UP000030377"/>
    </source>
</evidence>
<dbReference type="InterPro" id="IPR002656">
    <property type="entry name" value="Acyl_transf_3_dom"/>
</dbReference>
<sequence length="387" mass="42425">MADVRISVTKEAPGRPLAKSRLLFIDNIRWSMIILVLSMHAADTYSPFGNWYYVDRRETGFGTALFFGIYQSFLQAFFMAALFFIAGYFAVGAFDRKGLSKFARDRLIRLGLPTLLYMLVIGPLTQYFLSWTWGKGGFGHQWLTHLMDGEWLSETGPMWFCAVLLLVSLLYGLIRQTGWREPEVALCGTGIVLFVAAMAALTFAVRIAVHADTSVLNVHPGDLPQYALMFAAGAVGYRGNWMLGLAERSCIRWGLLALSLSAPLFAALVLFGGGLQGDTALYAGGFNVVNAGKCLWEALVCVGMGLLMLAVYRRHFDAQGPVAKWLSVNAFGVYLIHPPILVGFALLLHAMPLFALTKALLLTMLAAIGSLAVSALILRRSPLRAII</sequence>
<dbReference type="InterPro" id="IPR050623">
    <property type="entry name" value="Glucan_succinyl_AcylTrfase"/>
</dbReference>
<organism evidence="3 4">
    <name type="scientific">Bradyrhizobium japonicum</name>
    <dbReference type="NCBI Taxonomy" id="375"/>
    <lineage>
        <taxon>Bacteria</taxon>
        <taxon>Pseudomonadati</taxon>
        <taxon>Pseudomonadota</taxon>
        <taxon>Alphaproteobacteria</taxon>
        <taxon>Hyphomicrobiales</taxon>
        <taxon>Nitrobacteraceae</taxon>
        <taxon>Bradyrhizobium</taxon>
    </lineage>
</organism>
<keyword evidence="1" id="KW-1133">Transmembrane helix</keyword>
<gene>
    <name evidence="3" type="ORF">MA20_05950</name>
</gene>
<dbReference type="STRING" id="375.BKD09_RS08240"/>
<feature type="transmembrane region" description="Helical" evidence="1">
    <location>
        <begin position="295"/>
        <end position="313"/>
    </location>
</feature>
<feature type="transmembrane region" description="Helical" evidence="1">
    <location>
        <begin position="359"/>
        <end position="378"/>
    </location>
</feature>
<keyword evidence="1" id="KW-0472">Membrane</keyword>
<proteinExistence type="predicted"/>
<feature type="transmembrane region" description="Helical" evidence="1">
    <location>
        <begin position="186"/>
        <end position="211"/>
    </location>
</feature>
<keyword evidence="1" id="KW-0812">Transmembrane</keyword>
<dbReference type="EMBL" id="JRPN01000003">
    <property type="protein sequence ID" value="KGT80952.1"/>
    <property type="molecule type" value="Genomic_DNA"/>
</dbReference>
<dbReference type="RefSeq" id="WP_028157908.1">
    <property type="nucleotide sequence ID" value="NZ_JANUDC010000001.1"/>
</dbReference>
<evidence type="ECO:0000313" key="3">
    <source>
        <dbReference type="EMBL" id="KGT80952.1"/>
    </source>
</evidence>
<feature type="transmembrane region" description="Helical" evidence="1">
    <location>
        <begin position="73"/>
        <end position="94"/>
    </location>
</feature>
<dbReference type="Pfam" id="PF01757">
    <property type="entry name" value="Acyl_transf_3"/>
    <property type="match status" value="1"/>
</dbReference>
<name>A0A0A3Y2L9_BRAJP</name>
<feature type="transmembrane region" description="Helical" evidence="1">
    <location>
        <begin position="325"/>
        <end position="347"/>
    </location>
</feature>
<protein>
    <recommendedName>
        <fullName evidence="2">Acyltransferase 3 domain-containing protein</fullName>
    </recommendedName>
</protein>
<feature type="domain" description="Acyltransferase 3" evidence="2">
    <location>
        <begin position="23"/>
        <end position="378"/>
    </location>
</feature>
<feature type="transmembrane region" description="Helical" evidence="1">
    <location>
        <begin position="30"/>
        <end position="53"/>
    </location>
</feature>
<dbReference type="AlphaFoldDB" id="A0A0A3Y2L9"/>
<feature type="transmembrane region" description="Helical" evidence="1">
    <location>
        <begin position="156"/>
        <end position="174"/>
    </location>
</feature>
<feature type="transmembrane region" description="Helical" evidence="1">
    <location>
        <begin position="223"/>
        <end position="241"/>
    </location>
</feature>
<evidence type="ECO:0000259" key="2">
    <source>
        <dbReference type="Pfam" id="PF01757"/>
    </source>
</evidence>